<comment type="similarity">
    <text evidence="6 7">Belongs to the eIF-3 subunit B family.</text>
</comment>
<comment type="function">
    <text evidence="6">RNA-binding component of the eukaryotic translation initiation factor 3 (eIF-3) complex, which is involved in protein synthesis of a specialized repertoire of mRNAs and, together with other initiation factors, stimulates binding of mRNA and methionyl-tRNAi to the 40S ribosome. The eIF-3 complex specifically targets and initiates translation of a subset of mRNAs involved in cell proliferation.</text>
</comment>
<dbReference type="GO" id="GO:0005852">
    <property type="term" value="C:eukaryotic translation initiation factor 3 complex"/>
    <property type="evidence" value="ECO:0007669"/>
    <property type="project" value="UniProtKB-UniRule"/>
</dbReference>
<evidence type="ECO:0000256" key="3">
    <source>
        <dbReference type="ARBA" id="ARBA00022540"/>
    </source>
</evidence>
<dbReference type="PANTHER" id="PTHR14068">
    <property type="entry name" value="EUKARYOTIC TRANSLATION INITIATION FACTOR 3 EIF3 -RELATED"/>
    <property type="match status" value="1"/>
</dbReference>
<dbReference type="InterPro" id="IPR034363">
    <property type="entry name" value="eIF3B_RRM"/>
</dbReference>
<dbReference type="InterPro" id="IPR011400">
    <property type="entry name" value="EIF3B"/>
</dbReference>
<keyword evidence="11" id="KW-1185">Reference proteome</keyword>
<dbReference type="GO" id="GO:0001732">
    <property type="term" value="P:formation of cytoplasmic translation initiation complex"/>
    <property type="evidence" value="ECO:0007669"/>
    <property type="project" value="UniProtKB-UniRule"/>
</dbReference>
<evidence type="ECO:0000259" key="9">
    <source>
        <dbReference type="PROSITE" id="PS50102"/>
    </source>
</evidence>
<reference evidence="11" key="1">
    <citation type="journal article" date="2016" name="Genome Announc.">
        <title>Genome sequences of three species of Hanseniaspora isolated from spontaneous wine fermentations.</title>
        <authorList>
            <person name="Sternes P.R."/>
            <person name="Lee D."/>
            <person name="Kutyna D.R."/>
            <person name="Borneman A.R."/>
        </authorList>
    </citation>
    <scope>NUCLEOTIDE SEQUENCE [LARGE SCALE GENOMIC DNA]</scope>
    <source>
        <strain evidence="11">AWRI3579</strain>
    </source>
</reference>
<keyword evidence="2 6" id="KW-0963">Cytoplasm</keyword>
<dbReference type="PROSITE" id="PS50102">
    <property type="entry name" value="RRM"/>
    <property type="match status" value="1"/>
</dbReference>
<dbReference type="Pfam" id="PF08662">
    <property type="entry name" value="eIF2A"/>
    <property type="match status" value="2"/>
</dbReference>
<keyword evidence="4 6" id="KW-0694">RNA-binding</keyword>
<dbReference type="InterPro" id="IPR013979">
    <property type="entry name" value="TIF_beta_prop-like"/>
</dbReference>
<evidence type="ECO:0000256" key="7">
    <source>
        <dbReference type="PIRNR" id="PIRNR036424"/>
    </source>
</evidence>
<dbReference type="InParanoid" id="A0A1E5RZT6"/>
<evidence type="ECO:0000256" key="1">
    <source>
        <dbReference type="ARBA" id="ARBA00004496"/>
    </source>
</evidence>
<accession>A0A1E5RZT6</accession>
<comment type="function">
    <text evidence="7">Component of the eukaryotic translation initiation factor 3 (eIF-3) complex, which is involved in protein synthesis and, together with other initiation factors, stimulates binding of mRNA and methionyl-tRNAi to the 40S ribosome.</text>
</comment>
<feature type="compositionally biased region" description="Low complexity" evidence="8">
    <location>
        <begin position="592"/>
        <end position="603"/>
    </location>
</feature>
<dbReference type="InterPro" id="IPR035979">
    <property type="entry name" value="RBD_domain_sf"/>
</dbReference>
<dbReference type="SUPFAM" id="SSF82171">
    <property type="entry name" value="DPP6 N-terminal domain-like"/>
    <property type="match status" value="1"/>
</dbReference>
<dbReference type="GO" id="GO:0031369">
    <property type="term" value="F:translation initiation factor binding"/>
    <property type="evidence" value="ECO:0007669"/>
    <property type="project" value="InterPro"/>
</dbReference>
<protein>
    <recommendedName>
        <fullName evidence="6">Eukaryotic translation initiation factor 3 subunit B</fullName>
        <shortName evidence="6">eIF3b</shortName>
    </recommendedName>
    <alternativeName>
        <fullName evidence="6">Eukaryotic translation initiation factor 3 90 kDa subunit homolog</fullName>
        <shortName evidence="6">eIF3 p90</shortName>
    </alternativeName>
    <alternativeName>
        <fullName evidence="6">Translation initiation factor eIF3, p90 subunit homolog</fullName>
    </alternativeName>
</protein>
<dbReference type="CDD" id="cd12278">
    <property type="entry name" value="RRM_eIF3B"/>
    <property type="match status" value="1"/>
</dbReference>
<dbReference type="PIRSF" id="PIRSF036424">
    <property type="entry name" value="eIF3b"/>
    <property type="match status" value="1"/>
</dbReference>
<keyword evidence="3 6" id="KW-0396">Initiation factor</keyword>
<dbReference type="Gene3D" id="3.30.70.330">
    <property type="match status" value="1"/>
</dbReference>
<dbReference type="GO" id="GO:0033290">
    <property type="term" value="C:eukaryotic 48S preinitiation complex"/>
    <property type="evidence" value="ECO:0007669"/>
    <property type="project" value="UniProtKB-UniRule"/>
</dbReference>
<dbReference type="InterPro" id="IPR012677">
    <property type="entry name" value="Nucleotide-bd_a/b_plait_sf"/>
</dbReference>
<dbReference type="STRING" id="56408.A0A1E5RZT6"/>
<evidence type="ECO:0000256" key="8">
    <source>
        <dbReference type="SAM" id="MobiDB-lite"/>
    </source>
</evidence>
<comment type="caution">
    <text evidence="10">The sequence shown here is derived from an EMBL/GenBank/DDBJ whole genome shotgun (WGS) entry which is preliminary data.</text>
</comment>
<dbReference type="GO" id="GO:0003743">
    <property type="term" value="F:translation initiation factor activity"/>
    <property type="evidence" value="ECO:0007669"/>
    <property type="project" value="UniProtKB-UniRule"/>
</dbReference>
<evidence type="ECO:0000256" key="5">
    <source>
        <dbReference type="ARBA" id="ARBA00022917"/>
    </source>
</evidence>
<dbReference type="Proteomes" id="UP000095728">
    <property type="component" value="Unassembled WGS sequence"/>
</dbReference>
<dbReference type="EMBL" id="LPNM01000001">
    <property type="protein sequence ID" value="OEJ92394.1"/>
    <property type="molecule type" value="Genomic_DNA"/>
</dbReference>
<dbReference type="GO" id="GO:0003723">
    <property type="term" value="F:RNA binding"/>
    <property type="evidence" value="ECO:0007669"/>
    <property type="project" value="UniProtKB-UniRule"/>
</dbReference>
<dbReference type="HAMAP" id="MF_03001">
    <property type="entry name" value="eIF3b"/>
    <property type="match status" value="1"/>
</dbReference>
<dbReference type="Pfam" id="PF00076">
    <property type="entry name" value="RRM_1"/>
    <property type="match status" value="1"/>
</dbReference>
<comment type="subunit">
    <text evidence="6 7">Component of the eukaryotic translation initiation factor 3 (eIF-3) complex.</text>
</comment>
<keyword evidence="5 6" id="KW-0648">Protein biosynthesis</keyword>
<feature type="region of interest" description="Disordered" evidence="8">
    <location>
        <begin position="591"/>
        <end position="612"/>
    </location>
</feature>
<evidence type="ECO:0000256" key="6">
    <source>
        <dbReference type="HAMAP-Rule" id="MF_03001"/>
    </source>
</evidence>
<evidence type="ECO:0000256" key="2">
    <source>
        <dbReference type="ARBA" id="ARBA00022490"/>
    </source>
</evidence>
<dbReference type="InterPro" id="IPR000504">
    <property type="entry name" value="RRM_dom"/>
</dbReference>
<dbReference type="FunCoup" id="A0A1E5RZT6">
    <property type="interactions" value="1378"/>
</dbReference>
<organism evidence="10 11">
    <name type="scientific">Hanseniaspora osmophila</name>
    <dbReference type="NCBI Taxonomy" id="56408"/>
    <lineage>
        <taxon>Eukaryota</taxon>
        <taxon>Fungi</taxon>
        <taxon>Dikarya</taxon>
        <taxon>Ascomycota</taxon>
        <taxon>Saccharomycotina</taxon>
        <taxon>Saccharomycetes</taxon>
        <taxon>Saccharomycodales</taxon>
        <taxon>Saccharomycodaceae</taxon>
        <taxon>Hanseniaspora</taxon>
    </lineage>
</organism>
<proteinExistence type="inferred from homology"/>
<evidence type="ECO:0000256" key="4">
    <source>
        <dbReference type="ARBA" id="ARBA00022884"/>
    </source>
</evidence>
<dbReference type="SMART" id="SM00360">
    <property type="entry name" value="RRM"/>
    <property type="match status" value="1"/>
</dbReference>
<comment type="subcellular location">
    <subcellularLocation>
        <location evidence="1 6 7">Cytoplasm</location>
    </subcellularLocation>
</comment>
<dbReference type="GO" id="GO:0016282">
    <property type="term" value="C:eukaryotic 43S preinitiation complex"/>
    <property type="evidence" value="ECO:0007669"/>
    <property type="project" value="UniProtKB-UniRule"/>
</dbReference>
<dbReference type="PANTHER" id="PTHR14068:SF0">
    <property type="entry name" value="EUKARYOTIC TRANSLATION INITIATION FACTOR 3 SUBUNIT B"/>
    <property type="match status" value="1"/>
</dbReference>
<dbReference type="OrthoDB" id="10250414at2759"/>
<sequence length="785" mass="89807">MTAAVEIENLSTLTEFDNIRLDDMQIDAEELAAFEKQFEQEYKISEDGNLLDIDNFVVVDGAPVAPESKIPALTRVLTKLFSQAGEIANFELPVDEETKTTKGYLFVEYKDSLSSKKAIKLLNGKKLDAKHKLLVNSFRDMDTIASDDYNVEYQEPVLEKPVSYSELQNWILDGKDQFVMSKDQMSLLAWYKGAQKPLPVVEPRVNWSDAGNLKFSPKGTFMISMHEQGVKTWGGDELVELNKFAHFDVKAVQVSKTEKYLVTFSPTPINDDVFFPKESQNHNIAIWDIQTGVLLKTFPLPPQDLVPFHWPMIKWSFDDKYCGRLGPNAIAIYEVENGFKLLDDKIMKIENVRDFQFAPAGIALGRNPQDLSSVLCYWTPEMQNQSCKATIMEVPRKRVLRTINLVQVTDVQFHWQDQAEYLCVQVDRHTKSKKSNFTNLEIVSFTGKEYPVEKIELKERVLKFKWEPKSNRFVTICIDEANLDPNVAVPQNIVQFFATTVGSDDKAPSWTVVYEITGKHSNTISWSPIGRVVVVGTLVSRFVKNSEFLFFDMDYAGEHPLNSAQWTADYNKRKQAAADAAALAAQISLGINPNQNNRNRNQPATNFNKKKATIGSTGPIKVNAAIKEIGMSKFSSVTNVQWDSCGRFFAIWSSADKHKTENGYKIYTYGGQLHREEATVGFRHFTWRPRPNHVLTNSEIKKIRKNLKEYAAKYEEQDMMESNEELRLAILDRKKKLKDWIEYRKEAAESVKPYEIFDTFGYVSTFESIEVVKEDILEEKKEKID</sequence>
<evidence type="ECO:0000313" key="11">
    <source>
        <dbReference type="Proteomes" id="UP000095728"/>
    </source>
</evidence>
<dbReference type="SUPFAM" id="SSF54928">
    <property type="entry name" value="RNA-binding domain, RBD"/>
    <property type="match status" value="1"/>
</dbReference>
<evidence type="ECO:0000313" key="10">
    <source>
        <dbReference type="EMBL" id="OEJ92394.1"/>
    </source>
</evidence>
<dbReference type="AlphaFoldDB" id="A0A1E5RZT6"/>
<name>A0A1E5RZT6_9ASCO</name>
<feature type="domain" description="RRM" evidence="9">
    <location>
        <begin position="55"/>
        <end position="140"/>
    </location>
</feature>
<gene>
    <name evidence="6" type="primary">PRT1</name>
    <name evidence="10" type="ORF">AWRI3579_g227</name>
</gene>